<feature type="region of interest" description="Disordered" evidence="1">
    <location>
        <begin position="1291"/>
        <end position="1321"/>
    </location>
</feature>
<feature type="compositionally biased region" description="Polar residues" evidence="1">
    <location>
        <begin position="1183"/>
        <end position="1194"/>
    </location>
</feature>
<feature type="compositionally biased region" description="Basic residues" evidence="1">
    <location>
        <begin position="1061"/>
        <end position="1071"/>
    </location>
</feature>
<feature type="compositionally biased region" description="Polar residues" evidence="1">
    <location>
        <begin position="827"/>
        <end position="841"/>
    </location>
</feature>
<feature type="region of interest" description="Disordered" evidence="1">
    <location>
        <begin position="329"/>
        <end position="351"/>
    </location>
</feature>
<dbReference type="EMBL" id="JALLBG020000168">
    <property type="protein sequence ID" value="KAL3760960.1"/>
    <property type="molecule type" value="Genomic_DNA"/>
</dbReference>
<feature type="compositionally biased region" description="Basic and acidic residues" evidence="1">
    <location>
        <begin position="916"/>
        <end position="930"/>
    </location>
</feature>
<feature type="region of interest" description="Disordered" evidence="1">
    <location>
        <begin position="1061"/>
        <end position="1080"/>
    </location>
</feature>
<feature type="region of interest" description="Disordered" evidence="1">
    <location>
        <begin position="739"/>
        <end position="759"/>
    </location>
</feature>
<sequence>MERNNRRKPTQPQQHHQHYNDSIGTAPNNASWLDWNADENDYGAKSSSGKGNDSSQHERSKSAPKQRRAQHVQNDTNYGKLHSPTKKKHHGISLHLTRTKSAGKQRNISNNDGGVAAAAGDDANAANANAYQGGGGGNKHHSWASSLLLRKKQPKSQHDNNINTHNLATPTSSSSGNFRNKAQTRTRNSPGAPTNVCDYCQKVVPNKSRAQMYQRAGYAYCSTMCTKFHHQALDAEEKVGNAAKAGASNGIMARHTPSKSIAHNNIGYNTKIDNIKSKPSIDGMRITEQQQQQQQQQHHLLNVSYEKNTGNQFIPSTAKAAAAAAASSSSSNSSIPQPNVQFPQNWFHHESTDTDNGVIDIMEDNYTISFGNTWGARSNAQHPSLEGQNSSQSTNNSQSALPPINSDPTNRYGRGITDEYKDYNDELSRQLRLAARQDELEMEERLMRRRQFIATHHQQPQQHHQQQFSSAGSNATGSGFSTGSGGGSGGGGNWSGGACNSSSSPGQYHAVLKNMGVDGFTANKNNTKELKSNSRPKYPILKQNETSTQSTGSFSSSSQGGNNSHDIGSRNSGNGPGGFAHHMGGRTSSSSTTSWGYLDIGLKPDSDSAFEELSNDWPNKEDDAFNREDAKTPRKGNLSVMFAVQNDNDDMDRVGTEEPGGEEPNGIDPEGEREDDNVTKNQNQNRRMPSRSSPPPPSLYAISEEQSVAPMDASAINPIIQGGDLASLQLLAQKRGLRPIAQQPTSSMNTKPASSESHTTVWADHAVEDVVSIVSYYDDPSVEMLSSLATNDTRTTISQQRAGRRSPPFSQSPQDGTSRLPGPKIRPSQNGILKSQQQQPRSDPPGNSIDEILKEGGLRHQHGMHGHHHGRDASFQGIDPDEQLVDKLERNVEHTQSPQVLHQPRHKFKTTVQSENKLKPIQERQEERINTHRHPQQRKENPKYGRGPEIAAPPQLRSSQQDWRWSENCPNNNENGRENIKEGDRGNFEVGGIEFPSHQMLDGDDTSIGMLTGEEEDEPPISNRGDDDTATNTLETVDLVAEVKRVWRHVQRYETKKQRKKEMKRLLRKNSRGVVDASDSGNVLKDMDNVEMERIREHDNAMMGQLLQQFSQMQHEPRYNNDGDSKLSDITPFSSSNRAQSRSRGRTSERPPMIPDDGRLGTHIRGTSLHSRTHAEPPDSPGLDSNQAMASQASTEKDAVFLNEGVDEFYDGQAKPTMNGHGTISAAYSHLASSSAQRQQSSRINQIRTQYLSKVQPVSKTTPQQYSRGHVEEEDIGKITANQNKLLSTPYDMTKTKSTGTSFTQKTQQTSNMTTSQPSKLRSDMARKYMKQKPHVHYSTNLGTSAVPPQDLHEHQQPASLKQRKQPASPSRLYSKAMQSARTPRTNPINRVS</sequence>
<feature type="compositionally biased region" description="Low complexity" evidence="1">
    <location>
        <begin position="388"/>
        <end position="399"/>
    </location>
</feature>
<feature type="region of interest" description="Disordered" evidence="1">
    <location>
        <begin position="788"/>
        <end position="851"/>
    </location>
</feature>
<feature type="region of interest" description="Disordered" evidence="1">
    <location>
        <begin position="1115"/>
        <end position="1195"/>
    </location>
</feature>
<feature type="compositionally biased region" description="Basic residues" evidence="1">
    <location>
        <begin position="83"/>
        <end position="103"/>
    </location>
</feature>
<feature type="compositionally biased region" description="Polar residues" evidence="1">
    <location>
        <begin position="788"/>
        <end position="801"/>
    </location>
</feature>
<feature type="region of interest" description="Disordered" evidence="1">
    <location>
        <begin position="523"/>
        <end position="593"/>
    </location>
</feature>
<feature type="compositionally biased region" description="Polar residues" evidence="1">
    <location>
        <begin position="10"/>
        <end position="31"/>
    </location>
</feature>
<feature type="region of interest" description="Disordered" evidence="1">
    <location>
        <begin position="377"/>
        <end position="417"/>
    </location>
</feature>
<organism evidence="2 3">
    <name type="scientific">Discostella pseudostelligera</name>
    <dbReference type="NCBI Taxonomy" id="259834"/>
    <lineage>
        <taxon>Eukaryota</taxon>
        <taxon>Sar</taxon>
        <taxon>Stramenopiles</taxon>
        <taxon>Ochrophyta</taxon>
        <taxon>Bacillariophyta</taxon>
        <taxon>Coscinodiscophyceae</taxon>
        <taxon>Thalassiosirophycidae</taxon>
        <taxon>Stephanodiscales</taxon>
        <taxon>Stephanodiscaceae</taxon>
        <taxon>Discostella</taxon>
    </lineage>
</organism>
<feature type="compositionally biased region" description="Polar residues" evidence="1">
    <location>
        <begin position="808"/>
        <end position="817"/>
    </location>
</feature>
<accession>A0ABD3MA30</accession>
<feature type="region of interest" description="Disordered" evidence="1">
    <location>
        <begin position="455"/>
        <end position="491"/>
    </location>
</feature>
<feature type="compositionally biased region" description="Polar residues" evidence="1">
    <location>
        <begin position="335"/>
        <end position="344"/>
    </location>
</feature>
<feature type="compositionally biased region" description="Basic and acidic residues" evidence="1">
    <location>
        <begin position="975"/>
        <end position="987"/>
    </location>
</feature>
<keyword evidence="3" id="KW-1185">Reference proteome</keyword>
<feature type="region of interest" description="Disordered" evidence="1">
    <location>
        <begin position="1"/>
        <end position="115"/>
    </location>
</feature>
<feature type="region of interest" description="Disordered" evidence="1">
    <location>
        <begin position="609"/>
        <end position="699"/>
    </location>
</feature>
<reference evidence="2 3" key="1">
    <citation type="submission" date="2024-10" db="EMBL/GenBank/DDBJ databases">
        <title>Updated reference genomes for cyclostephanoid diatoms.</title>
        <authorList>
            <person name="Roberts W.R."/>
            <person name="Alverson A.J."/>
        </authorList>
    </citation>
    <scope>NUCLEOTIDE SEQUENCE [LARGE SCALE GENOMIC DNA]</scope>
    <source>
        <strain evidence="2 3">AJA232-27</strain>
    </source>
</reference>
<feature type="region of interest" description="Disordered" evidence="1">
    <location>
        <begin position="893"/>
        <end position="1031"/>
    </location>
</feature>
<proteinExistence type="predicted"/>
<evidence type="ECO:0000256" key="1">
    <source>
        <dbReference type="SAM" id="MobiDB-lite"/>
    </source>
</evidence>
<feature type="compositionally biased region" description="Gly residues" evidence="1">
    <location>
        <begin position="480"/>
        <end position="491"/>
    </location>
</feature>
<feature type="region of interest" description="Disordered" evidence="1">
    <location>
        <begin position="152"/>
        <end position="193"/>
    </location>
</feature>
<feature type="compositionally biased region" description="Polar residues" evidence="1">
    <location>
        <begin position="1131"/>
        <end position="1142"/>
    </location>
</feature>
<feature type="compositionally biased region" description="Polar residues" evidence="1">
    <location>
        <begin position="1296"/>
        <end position="1320"/>
    </location>
</feature>
<feature type="compositionally biased region" description="Low complexity" evidence="1">
    <location>
        <begin position="546"/>
        <end position="564"/>
    </location>
</feature>
<evidence type="ECO:0000313" key="3">
    <source>
        <dbReference type="Proteomes" id="UP001530293"/>
    </source>
</evidence>
<feature type="compositionally biased region" description="Polar residues" evidence="1">
    <location>
        <begin position="45"/>
        <end position="54"/>
    </location>
</feature>
<gene>
    <name evidence="2" type="ORF">ACHAWU_009639</name>
</gene>
<feature type="compositionally biased region" description="Basic and acidic residues" evidence="1">
    <location>
        <begin position="1115"/>
        <end position="1127"/>
    </location>
</feature>
<feature type="compositionally biased region" description="Low complexity" evidence="1">
    <location>
        <begin position="456"/>
        <end position="479"/>
    </location>
</feature>
<name>A0ABD3MA30_9STRA</name>
<feature type="compositionally biased region" description="Basic and acidic residues" evidence="1">
    <location>
        <begin position="618"/>
        <end position="632"/>
    </location>
</feature>
<comment type="caution">
    <text evidence="2">The sequence shown here is derived from an EMBL/GenBank/DDBJ whole genome shotgun (WGS) entry which is preliminary data.</text>
</comment>
<protein>
    <submittedName>
        <fullName evidence="2">Uncharacterized protein</fullName>
    </submittedName>
</protein>
<feature type="compositionally biased region" description="Polar residues" evidence="1">
    <location>
        <begin position="159"/>
        <end position="192"/>
    </location>
</feature>
<feature type="region of interest" description="Disordered" evidence="1">
    <location>
        <begin position="1339"/>
        <end position="1393"/>
    </location>
</feature>
<feature type="compositionally biased region" description="Polar residues" evidence="1">
    <location>
        <begin position="742"/>
        <end position="759"/>
    </location>
</feature>
<dbReference type="Proteomes" id="UP001530293">
    <property type="component" value="Unassembled WGS sequence"/>
</dbReference>
<feature type="compositionally biased region" description="Polar residues" evidence="1">
    <location>
        <begin position="1377"/>
        <end position="1393"/>
    </location>
</feature>
<evidence type="ECO:0000313" key="2">
    <source>
        <dbReference type="EMBL" id="KAL3760960.1"/>
    </source>
</evidence>